<organism evidence="1 2">
    <name type="scientific">Taklimakanibacter albus</name>
    <dbReference type="NCBI Taxonomy" id="2800327"/>
    <lineage>
        <taxon>Bacteria</taxon>
        <taxon>Pseudomonadati</taxon>
        <taxon>Pseudomonadota</taxon>
        <taxon>Alphaproteobacteria</taxon>
        <taxon>Hyphomicrobiales</taxon>
        <taxon>Aestuariivirgaceae</taxon>
        <taxon>Taklimakanibacter</taxon>
    </lineage>
</organism>
<dbReference type="Proteomes" id="UP000616151">
    <property type="component" value="Unassembled WGS sequence"/>
</dbReference>
<keyword evidence="2" id="KW-1185">Reference proteome</keyword>
<accession>A0ACC5R4D3</accession>
<evidence type="ECO:0000313" key="2">
    <source>
        <dbReference type="Proteomes" id="UP000616151"/>
    </source>
</evidence>
<proteinExistence type="predicted"/>
<sequence length="213" mass="23525">MSLDLHYIDGSPFARIVRILAREHGVVMREIELAEFPPSDSFLDINPLGQVPVMMADGVAHFPTRIAIDALLARVNGPAQGVAATIARPDHRTEDEQDLAVILAMGDALAAHHYAKWAGIGPVDRNRLGFDPAERNMVRALRTLDWLERRMRNGAFQSGHVSVQDIALAAFILWSESRGRIAWRGRAQMERLVGALEGRASFAATAPRPHQLK</sequence>
<comment type="caution">
    <text evidence="1">The sequence shown here is derived from an EMBL/GenBank/DDBJ whole genome shotgun (WGS) entry which is preliminary data.</text>
</comment>
<reference evidence="1" key="1">
    <citation type="submission" date="2021-01" db="EMBL/GenBank/DDBJ databases">
        <authorList>
            <person name="Sun Q."/>
        </authorList>
    </citation>
    <scope>NUCLEOTIDE SEQUENCE</scope>
    <source>
        <strain evidence="1">YIM B02566</strain>
    </source>
</reference>
<name>A0ACC5R4D3_9HYPH</name>
<dbReference type="EMBL" id="JAENHL010000007">
    <property type="protein sequence ID" value="MBK1867494.1"/>
    <property type="molecule type" value="Genomic_DNA"/>
</dbReference>
<gene>
    <name evidence="1" type="ORF">JHL16_14145</name>
</gene>
<protein>
    <submittedName>
        <fullName evidence="1">Glutathione S-transferase</fullName>
    </submittedName>
</protein>
<evidence type="ECO:0000313" key="1">
    <source>
        <dbReference type="EMBL" id="MBK1867494.1"/>
    </source>
</evidence>